<dbReference type="KEGG" id="vgu:HYG85_01125"/>
<evidence type="ECO:0000313" key="4">
    <source>
        <dbReference type="Proteomes" id="UP000677305"/>
    </source>
</evidence>
<dbReference type="RefSeq" id="WP_212691939.1">
    <property type="nucleotide sequence ID" value="NZ_CP058561.1"/>
</dbReference>
<feature type="region of interest" description="Disordered" evidence="1">
    <location>
        <begin position="27"/>
        <end position="50"/>
    </location>
</feature>
<dbReference type="AlphaFoldDB" id="A0A8J8SAB4"/>
<keyword evidence="2" id="KW-0732">Signal</keyword>
<evidence type="ECO:0000313" key="3">
    <source>
        <dbReference type="EMBL" id="QUH27593.1"/>
    </source>
</evidence>
<dbReference type="InterPro" id="IPR025648">
    <property type="entry name" value="DUF4358"/>
</dbReference>
<sequence length="202" mass="22500">MKKIIAIITIIMAMSVVFVGCSKDEGKDNGSNIENPDSGDNNGDGDKEEEEVNVSIDDIAAAIKEQIKNDMIEQGMSEEDFTEEGVIPGYVDGDLKAEEENPMVALDINKDDIEEGRLIAPMINLNSNHIIILKAADDSKVSDLQAVLESVKESQVGVWEQYLPDQYEKVKNNIIKTNGKYLLYVTYDNPEKIEEIFDNLLK</sequence>
<proteinExistence type="predicted"/>
<accession>A0A8J8SAB4</accession>
<name>A0A8J8SAB4_9FIRM</name>
<keyword evidence="4" id="KW-1185">Reference proteome</keyword>
<reference evidence="3 4" key="1">
    <citation type="submission" date="2020-07" db="EMBL/GenBank/DDBJ databases">
        <title>Vallitalea guaymasensis genome.</title>
        <authorList>
            <person name="Postec A."/>
        </authorList>
    </citation>
    <scope>NUCLEOTIDE SEQUENCE [LARGE SCALE GENOMIC DNA]</scope>
    <source>
        <strain evidence="3 4">Ra1766G1</strain>
    </source>
</reference>
<gene>
    <name evidence="3" type="ORF">HYG85_01125</name>
</gene>
<feature type="signal peptide" evidence="2">
    <location>
        <begin position="1"/>
        <end position="19"/>
    </location>
</feature>
<evidence type="ECO:0000256" key="2">
    <source>
        <dbReference type="SAM" id="SignalP"/>
    </source>
</evidence>
<dbReference type="EMBL" id="CP058561">
    <property type="protein sequence ID" value="QUH27593.1"/>
    <property type="molecule type" value="Genomic_DNA"/>
</dbReference>
<feature type="chain" id="PRO_5039248449" evidence="2">
    <location>
        <begin position="20"/>
        <end position="202"/>
    </location>
</feature>
<organism evidence="3 4">
    <name type="scientific">Vallitalea guaymasensis</name>
    <dbReference type="NCBI Taxonomy" id="1185412"/>
    <lineage>
        <taxon>Bacteria</taxon>
        <taxon>Bacillati</taxon>
        <taxon>Bacillota</taxon>
        <taxon>Clostridia</taxon>
        <taxon>Lachnospirales</taxon>
        <taxon>Vallitaleaceae</taxon>
        <taxon>Vallitalea</taxon>
    </lineage>
</organism>
<dbReference type="PROSITE" id="PS51257">
    <property type="entry name" value="PROKAR_LIPOPROTEIN"/>
    <property type="match status" value="1"/>
</dbReference>
<dbReference type="Proteomes" id="UP000677305">
    <property type="component" value="Chromosome"/>
</dbReference>
<protein>
    <submittedName>
        <fullName evidence="3">DUF4358 domain-containing protein</fullName>
    </submittedName>
</protein>
<dbReference type="Pfam" id="PF14270">
    <property type="entry name" value="DUF4358"/>
    <property type="match status" value="1"/>
</dbReference>
<evidence type="ECO:0000256" key="1">
    <source>
        <dbReference type="SAM" id="MobiDB-lite"/>
    </source>
</evidence>